<dbReference type="SMART" id="SM01271">
    <property type="entry name" value="LSM14"/>
    <property type="match status" value="1"/>
</dbReference>
<evidence type="ECO:0000259" key="1">
    <source>
        <dbReference type="PROSITE" id="PS52002"/>
    </source>
</evidence>
<dbReference type="PANTHER" id="PTHR13586:SF0">
    <property type="entry name" value="TRAILER HITCH, ISOFORM H"/>
    <property type="match status" value="1"/>
</dbReference>
<dbReference type="GO" id="GO:0000932">
    <property type="term" value="C:P-body"/>
    <property type="evidence" value="ECO:0007669"/>
    <property type="project" value="TreeGrafter"/>
</dbReference>
<dbReference type="InterPro" id="IPR025609">
    <property type="entry name" value="Lsm14-like_N"/>
</dbReference>
<dbReference type="EMBL" id="JAUTDP010000003">
    <property type="protein sequence ID" value="KAK3400924.1"/>
    <property type="molecule type" value="Genomic_DNA"/>
</dbReference>
<sequence length="110" mass="12132">MDSQTANQFLGSKISLISRSEIRYEGFLYAIDVREATISLSKVRSFGTEDRPTDRALFPKEDVYEFIIFRGSDIKTLDVIGPPRSASDNESGLDLDELAPLDANLSAQGA</sequence>
<dbReference type="Proteomes" id="UP001281003">
    <property type="component" value="Unassembled WGS sequence"/>
</dbReference>
<dbReference type="PROSITE" id="PS52002">
    <property type="entry name" value="SM"/>
    <property type="match status" value="1"/>
</dbReference>
<dbReference type="Gene3D" id="2.30.30.100">
    <property type="match status" value="1"/>
</dbReference>
<dbReference type="CDD" id="cd01736">
    <property type="entry name" value="LSm14_N"/>
    <property type="match status" value="1"/>
</dbReference>
<dbReference type="InterPro" id="IPR010920">
    <property type="entry name" value="LSM_dom_sf"/>
</dbReference>
<keyword evidence="3" id="KW-1185">Reference proteome</keyword>
<gene>
    <name evidence="2" type="ORF">B0T20DRAFT_405553</name>
</gene>
<feature type="domain" description="Sm" evidence="1">
    <location>
        <begin position="1"/>
        <end position="83"/>
    </location>
</feature>
<organism evidence="2 3">
    <name type="scientific">Sordaria brevicollis</name>
    <dbReference type="NCBI Taxonomy" id="83679"/>
    <lineage>
        <taxon>Eukaryota</taxon>
        <taxon>Fungi</taxon>
        <taxon>Dikarya</taxon>
        <taxon>Ascomycota</taxon>
        <taxon>Pezizomycotina</taxon>
        <taxon>Sordariomycetes</taxon>
        <taxon>Sordariomycetidae</taxon>
        <taxon>Sordariales</taxon>
        <taxon>Sordariaceae</taxon>
        <taxon>Sordaria</taxon>
    </lineage>
</organism>
<proteinExistence type="predicted"/>
<dbReference type="AlphaFoldDB" id="A0AAE0PJA8"/>
<dbReference type="SUPFAM" id="SSF50182">
    <property type="entry name" value="Sm-like ribonucleoproteins"/>
    <property type="match status" value="1"/>
</dbReference>
<reference evidence="2" key="2">
    <citation type="submission" date="2023-07" db="EMBL/GenBank/DDBJ databases">
        <authorList>
            <consortium name="Lawrence Berkeley National Laboratory"/>
            <person name="Haridas S."/>
            <person name="Hensen N."/>
            <person name="Bonometti L."/>
            <person name="Westerberg I."/>
            <person name="Brannstrom I.O."/>
            <person name="Guillou S."/>
            <person name="Cros-Aarteil S."/>
            <person name="Calhoun S."/>
            <person name="Kuo A."/>
            <person name="Mondo S."/>
            <person name="Pangilinan J."/>
            <person name="Riley R."/>
            <person name="LaButti K."/>
            <person name="Andreopoulos B."/>
            <person name="Lipzen A."/>
            <person name="Chen C."/>
            <person name="Yanf M."/>
            <person name="Daum C."/>
            <person name="Ng V."/>
            <person name="Clum A."/>
            <person name="Steindorff A."/>
            <person name="Ohm R."/>
            <person name="Martin F."/>
            <person name="Silar P."/>
            <person name="Natvig D."/>
            <person name="Lalanne C."/>
            <person name="Gautier V."/>
            <person name="Ament-velasquez S.L."/>
            <person name="Kruys A."/>
            <person name="Hutchinson M.I."/>
            <person name="Powell A.J."/>
            <person name="Barry K."/>
            <person name="Miller A.N."/>
            <person name="Grigoriev I.V."/>
            <person name="Debuchy R."/>
            <person name="Gladieux P."/>
            <person name="Thoren M.H."/>
            <person name="Johannesson H."/>
        </authorList>
    </citation>
    <scope>NUCLEOTIDE SEQUENCE</scope>
    <source>
        <strain evidence="2">FGSC 1904</strain>
    </source>
</reference>
<dbReference type="Pfam" id="PF12701">
    <property type="entry name" value="LSM14"/>
    <property type="match status" value="1"/>
</dbReference>
<dbReference type="PANTHER" id="PTHR13586">
    <property type="entry name" value="SCD6 PROTEIN-RELATED"/>
    <property type="match status" value="1"/>
</dbReference>
<comment type="caution">
    <text evidence="2">The sequence shown here is derived from an EMBL/GenBank/DDBJ whole genome shotgun (WGS) entry which is preliminary data.</text>
</comment>
<evidence type="ECO:0000313" key="2">
    <source>
        <dbReference type="EMBL" id="KAK3400924.1"/>
    </source>
</evidence>
<evidence type="ECO:0000313" key="3">
    <source>
        <dbReference type="Proteomes" id="UP001281003"/>
    </source>
</evidence>
<dbReference type="InterPro" id="IPR047575">
    <property type="entry name" value="Sm"/>
</dbReference>
<dbReference type="GO" id="GO:0033962">
    <property type="term" value="P:P-body assembly"/>
    <property type="evidence" value="ECO:0007669"/>
    <property type="project" value="TreeGrafter"/>
</dbReference>
<reference evidence="2" key="1">
    <citation type="journal article" date="2023" name="Mol. Phylogenet. Evol.">
        <title>Genome-scale phylogeny and comparative genomics of the fungal order Sordariales.</title>
        <authorList>
            <person name="Hensen N."/>
            <person name="Bonometti L."/>
            <person name="Westerberg I."/>
            <person name="Brannstrom I.O."/>
            <person name="Guillou S."/>
            <person name="Cros-Aarteil S."/>
            <person name="Calhoun S."/>
            <person name="Haridas S."/>
            <person name="Kuo A."/>
            <person name="Mondo S."/>
            <person name="Pangilinan J."/>
            <person name="Riley R."/>
            <person name="LaButti K."/>
            <person name="Andreopoulos B."/>
            <person name="Lipzen A."/>
            <person name="Chen C."/>
            <person name="Yan M."/>
            <person name="Daum C."/>
            <person name="Ng V."/>
            <person name="Clum A."/>
            <person name="Steindorff A."/>
            <person name="Ohm R.A."/>
            <person name="Martin F."/>
            <person name="Silar P."/>
            <person name="Natvig D.O."/>
            <person name="Lalanne C."/>
            <person name="Gautier V."/>
            <person name="Ament-Velasquez S.L."/>
            <person name="Kruys A."/>
            <person name="Hutchinson M.I."/>
            <person name="Powell A.J."/>
            <person name="Barry K."/>
            <person name="Miller A.N."/>
            <person name="Grigoriev I.V."/>
            <person name="Debuchy R."/>
            <person name="Gladieux P."/>
            <person name="Hiltunen Thoren M."/>
            <person name="Johannesson H."/>
        </authorList>
    </citation>
    <scope>NUCLEOTIDE SEQUENCE</scope>
    <source>
        <strain evidence="2">FGSC 1904</strain>
    </source>
</reference>
<dbReference type="GO" id="GO:0034063">
    <property type="term" value="P:stress granule assembly"/>
    <property type="evidence" value="ECO:0007669"/>
    <property type="project" value="TreeGrafter"/>
</dbReference>
<accession>A0AAE0PJA8</accession>
<name>A0AAE0PJA8_SORBR</name>
<dbReference type="GO" id="GO:0003729">
    <property type="term" value="F:mRNA binding"/>
    <property type="evidence" value="ECO:0007669"/>
    <property type="project" value="TreeGrafter"/>
</dbReference>
<protein>
    <submittedName>
        <fullName evidence="2">Scd6-like Sm domain-containing protein</fullName>
    </submittedName>
</protein>